<dbReference type="InterPro" id="IPR051603">
    <property type="entry name" value="Zinc-ADH_QOR/CCCR"/>
</dbReference>
<dbReference type="Proteomes" id="UP000217545">
    <property type="component" value="Plasmid pP63_b"/>
</dbReference>
<dbReference type="Pfam" id="PF13602">
    <property type="entry name" value="ADH_zinc_N_2"/>
    <property type="match status" value="1"/>
</dbReference>
<evidence type="ECO:0000313" key="5">
    <source>
        <dbReference type="Proteomes" id="UP000217545"/>
    </source>
</evidence>
<dbReference type="AlphaFoldDB" id="A0AAC9ZCK8"/>
<keyword evidence="1" id="KW-0521">NADP</keyword>
<dbReference type="SMART" id="SM00829">
    <property type="entry name" value="PKS_ER"/>
    <property type="match status" value="1"/>
</dbReference>
<gene>
    <name evidence="4" type="ORF">PhaeoP63_04040</name>
</gene>
<dbReference type="InterPro" id="IPR036291">
    <property type="entry name" value="NAD(P)-bd_dom_sf"/>
</dbReference>
<evidence type="ECO:0000313" key="4">
    <source>
        <dbReference type="EMBL" id="ATF08071.1"/>
    </source>
</evidence>
<dbReference type="InterPro" id="IPR014182">
    <property type="entry name" value="ADH_Zn_typ-1"/>
</dbReference>
<dbReference type="GO" id="GO:0008270">
    <property type="term" value="F:zinc ion binding"/>
    <property type="evidence" value="ECO:0007669"/>
    <property type="project" value="InterPro"/>
</dbReference>
<comment type="similarity">
    <text evidence="2">Belongs to the zinc-containing alcohol dehydrogenase family. Quinone oxidoreductase subfamily.</text>
</comment>
<dbReference type="SUPFAM" id="SSF50129">
    <property type="entry name" value="GroES-like"/>
    <property type="match status" value="1"/>
</dbReference>
<dbReference type="InterPro" id="IPR020843">
    <property type="entry name" value="ER"/>
</dbReference>
<dbReference type="Gene3D" id="3.90.180.10">
    <property type="entry name" value="Medium-chain alcohol dehydrogenases, catalytic domain"/>
    <property type="match status" value="1"/>
</dbReference>
<dbReference type="RefSeq" id="WP_024099516.1">
    <property type="nucleotide sequence ID" value="NZ_CP010591.1"/>
</dbReference>
<dbReference type="Gene3D" id="3.40.50.720">
    <property type="entry name" value="NAD(P)-binding Rossmann-like Domain"/>
    <property type="match status" value="1"/>
</dbReference>
<dbReference type="SUPFAM" id="SSF51735">
    <property type="entry name" value="NAD(P)-binding Rossmann-fold domains"/>
    <property type="match status" value="1"/>
</dbReference>
<dbReference type="InterPro" id="IPR011032">
    <property type="entry name" value="GroES-like_sf"/>
</dbReference>
<keyword evidence="2" id="KW-0560">Oxidoreductase</keyword>
<evidence type="ECO:0000259" key="3">
    <source>
        <dbReference type="SMART" id="SM00829"/>
    </source>
</evidence>
<evidence type="ECO:0000256" key="2">
    <source>
        <dbReference type="RuleBase" id="RU364000"/>
    </source>
</evidence>
<dbReference type="InterPro" id="IPR013154">
    <property type="entry name" value="ADH-like_N"/>
</dbReference>
<dbReference type="GeneID" id="31848514"/>
<keyword evidence="4" id="KW-0614">Plasmid</keyword>
<evidence type="ECO:0000256" key="1">
    <source>
        <dbReference type="ARBA" id="ARBA00022857"/>
    </source>
</evidence>
<keyword evidence="2" id="KW-0479">Metal-binding</keyword>
<dbReference type="EMBL" id="CP010786">
    <property type="protein sequence ID" value="ATF08071.1"/>
    <property type="molecule type" value="Genomic_DNA"/>
</dbReference>
<dbReference type="GO" id="GO:0016491">
    <property type="term" value="F:oxidoreductase activity"/>
    <property type="evidence" value="ECO:0007669"/>
    <property type="project" value="UniProtKB-KW"/>
</dbReference>
<keyword evidence="2" id="KW-0862">Zinc</keyword>
<dbReference type="PANTHER" id="PTHR44154:SF1">
    <property type="entry name" value="QUINONE OXIDOREDUCTASE"/>
    <property type="match status" value="1"/>
</dbReference>
<sequence length="335" mass="35754">MKAVGFTRSHPIDHPDSLKEYQVPKPKPLEHDLIVRIDAVSVNPADAKIRIRSAQDQDRETPRILGYDAVGTIAAIGSSVTGFALGDRVFYAGDVTRDGSYAEYQAVDARIAAKAPQALTNAEAAALPLVSLTAYEALFDRMKLSKGQSGTLLIIGGAGGVGSTMIQLAKALTNMTVIATASRRATRDWVQHLGADHVADHRDLVSSVRDLGFENVDGIFNAADTKGHWEAMADLIAPQGTIGAIVEFDGGVDLSKLQGKSVTFVWELMFTRSLFGTTDLPRQGEILSQITDLAETGQLRPTVTQEFSGLSAASFKAAHQSIETGATIGKISVTY</sequence>
<geneLocation type="plasmid" evidence="5">
    <name>pp63_b</name>
</geneLocation>
<accession>A0AAC9ZCK8</accession>
<reference evidence="4 5" key="1">
    <citation type="journal article" date="2017" name="Front. Microbiol.">
        <title>Phaeobacter piscinae sp. nov., a species of the Roseobacter group and potential aquaculture probiont.</title>
        <authorList>
            <person name="Sonnenschein E.C."/>
            <person name="Phippen C.B.W."/>
            <person name="Nielsen K.F."/>
            <person name="Mateiu R.V."/>
            <person name="Melchiorsen J."/>
            <person name="Gram L."/>
            <person name="Overmann J."/>
            <person name="Freese H.M."/>
        </authorList>
    </citation>
    <scope>NUCLEOTIDE SEQUENCE [LARGE SCALE GENOMIC DNA]</scope>
    <source>
        <strain evidence="4 5">P63</strain>
    </source>
</reference>
<feature type="domain" description="Enoyl reductase (ER)" evidence="3">
    <location>
        <begin position="13"/>
        <end position="333"/>
    </location>
</feature>
<proteinExistence type="inferred from homology"/>
<protein>
    <recommendedName>
        <fullName evidence="2">Zinc-type alcohol dehydrogenase-like protein</fullName>
    </recommendedName>
</protein>
<organism evidence="4 5">
    <name type="scientific">Phaeobacter gallaeciensis</name>
    <dbReference type="NCBI Taxonomy" id="60890"/>
    <lineage>
        <taxon>Bacteria</taxon>
        <taxon>Pseudomonadati</taxon>
        <taxon>Pseudomonadota</taxon>
        <taxon>Alphaproteobacteria</taxon>
        <taxon>Rhodobacterales</taxon>
        <taxon>Roseobacteraceae</taxon>
        <taxon>Phaeobacter</taxon>
    </lineage>
</organism>
<name>A0AAC9ZCK8_9RHOB</name>
<dbReference type="PANTHER" id="PTHR44154">
    <property type="entry name" value="QUINONE OXIDOREDUCTASE"/>
    <property type="match status" value="1"/>
</dbReference>
<dbReference type="Pfam" id="PF08240">
    <property type="entry name" value="ADH_N"/>
    <property type="match status" value="1"/>
</dbReference>
<dbReference type="CDD" id="cd08252">
    <property type="entry name" value="AL_MDR"/>
    <property type="match status" value="1"/>
</dbReference>
<dbReference type="NCBIfam" id="TIGR02817">
    <property type="entry name" value="adh_fam_1"/>
    <property type="match status" value="1"/>
</dbReference>